<dbReference type="SUPFAM" id="SSF46785">
    <property type="entry name" value="Winged helix' DNA-binding domain"/>
    <property type="match status" value="1"/>
</dbReference>
<evidence type="ECO:0000256" key="1">
    <source>
        <dbReference type="ARBA" id="ARBA00023015"/>
    </source>
</evidence>
<dbReference type="InterPro" id="IPR036390">
    <property type="entry name" value="WH_DNA-bd_sf"/>
</dbReference>
<dbReference type="PANTHER" id="PTHR30136">
    <property type="entry name" value="HELIX-TURN-HELIX TRANSCRIPTIONAL REGULATOR, ICLR FAMILY"/>
    <property type="match status" value="1"/>
</dbReference>
<organism evidence="6 7">
    <name type="scientific">Clostridium tanneri</name>
    <dbReference type="NCBI Taxonomy" id="3037988"/>
    <lineage>
        <taxon>Bacteria</taxon>
        <taxon>Bacillati</taxon>
        <taxon>Bacillota</taxon>
        <taxon>Clostridia</taxon>
        <taxon>Eubacteriales</taxon>
        <taxon>Clostridiaceae</taxon>
        <taxon>Clostridium</taxon>
    </lineage>
</organism>
<evidence type="ECO:0000256" key="3">
    <source>
        <dbReference type="ARBA" id="ARBA00023163"/>
    </source>
</evidence>
<name>A0ABU4JQ83_9CLOT</name>
<dbReference type="PROSITE" id="PS51077">
    <property type="entry name" value="HTH_ICLR"/>
    <property type="match status" value="1"/>
</dbReference>
<dbReference type="Pfam" id="PF01614">
    <property type="entry name" value="IclR_C"/>
    <property type="match status" value="1"/>
</dbReference>
<dbReference type="PANTHER" id="PTHR30136:SF24">
    <property type="entry name" value="HTH-TYPE TRANSCRIPTIONAL REPRESSOR ALLR"/>
    <property type="match status" value="1"/>
</dbReference>
<dbReference type="InterPro" id="IPR050707">
    <property type="entry name" value="HTH_MetabolicPath_Reg"/>
</dbReference>
<dbReference type="Proteomes" id="UP001281656">
    <property type="component" value="Unassembled WGS sequence"/>
</dbReference>
<dbReference type="Gene3D" id="1.10.10.10">
    <property type="entry name" value="Winged helix-like DNA-binding domain superfamily/Winged helix DNA-binding domain"/>
    <property type="match status" value="1"/>
</dbReference>
<reference evidence="6 7" key="1">
    <citation type="submission" date="2023-04" db="EMBL/GenBank/DDBJ databases">
        <title>Clostridium tannerae sp. nov., isolated from the fecal material of an alpaca.</title>
        <authorList>
            <person name="Miller S."/>
            <person name="Hendry M."/>
            <person name="King J."/>
            <person name="Sankaranarayanan K."/>
            <person name="Lawson P.A."/>
        </authorList>
    </citation>
    <scope>NUCLEOTIDE SEQUENCE [LARGE SCALE GENOMIC DNA]</scope>
    <source>
        <strain evidence="6 7">A1-XYC3</strain>
    </source>
</reference>
<evidence type="ECO:0000259" key="5">
    <source>
        <dbReference type="PROSITE" id="PS51078"/>
    </source>
</evidence>
<dbReference type="SUPFAM" id="SSF55781">
    <property type="entry name" value="GAF domain-like"/>
    <property type="match status" value="1"/>
</dbReference>
<gene>
    <name evidence="6" type="ORF">P8V03_03885</name>
</gene>
<evidence type="ECO:0000313" key="6">
    <source>
        <dbReference type="EMBL" id="MDW8800290.1"/>
    </source>
</evidence>
<feature type="domain" description="IclR-ED" evidence="5">
    <location>
        <begin position="71"/>
        <end position="250"/>
    </location>
</feature>
<keyword evidence="7" id="KW-1185">Reference proteome</keyword>
<dbReference type="Pfam" id="PF09339">
    <property type="entry name" value="HTH_IclR"/>
    <property type="match status" value="1"/>
</dbReference>
<protein>
    <submittedName>
        <fullName evidence="6">IclR family transcriptional regulator</fullName>
    </submittedName>
</protein>
<dbReference type="PROSITE" id="PS51078">
    <property type="entry name" value="ICLR_ED"/>
    <property type="match status" value="1"/>
</dbReference>
<dbReference type="InterPro" id="IPR029016">
    <property type="entry name" value="GAF-like_dom_sf"/>
</dbReference>
<evidence type="ECO:0000313" key="7">
    <source>
        <dbReference type="Proteomes" id="UP001281656"/>
    </source>
</evidence>
<dbReference type="InterPro" id="IPR014757">
    <property type="entry name" value="Tscrpt_reg_IclR_C"/>
</dbReference>
<dbReference type="RefSeq" id="WP_261673542.1">
    <property type="nucleotide sequence ID" value="NZ_JARUJP010000003.1"/>
</dbReference>
<keyword evidence="2" id="KW-0238">DNA-binding</keyword>
<keyword evidence="3" id="KW-0804">Transcription</keyword>
<accession>A0ABU4JQ83</accession>
<sequence length="253" mass="28786">MEQKNDYNINSLIRSLNILEYLVDNGEVSILEMSNSFGMGKSTVHRILGTFKTMGYVDQNKENNKYYATLKIFELGNKVANRIPLKKIVRPYLEELFEKCHETVNFAIVDKNEVVFLDKIITAEPLRIELEVGKRVPVHCSALGKAFIAFKRDLDISQLKLTKINNNTIDSAEKLMSNLEEIRRNGYALDDGEYIEGLICIAVPIKDQLNNAIAVISIATPAVRMEEEKKQIYVRLLQETALRISMHSGFVSN</sequence>
<dbReference type="Gene3D" id="3.30.450.40">
    <property type="match status" value="1"/>
</dbReference>
<dbReference type="SMART" id="SM00346">
    <property type="entry name" value="HTH_ICLR"/>
    <property type="match status" value="1"/>
</dbReference>
<feature type="domain" description="HTH iclR-type" evidence="4">
    <location>
        <begin position="9"/>
        <end position="70"/>
    </location>
</feature>
<dbReference type="EMBL" id="JARUJP010000003">
    <property type="protein sequence ID" value="MDW8800290.1"/>
    <property type="molecule type" value="Genomic_DNA"/>
</dbReference>
<evidence type="ECO:0000259" key="4">
    <source>
        <dbReference type="PROSITE" id="PS51077"/>
    </source>
</evidence>
<comment type="caution">
    <text evidence="6">The sequence shown here is derived from an EMBL/GenBank/DDBJ whole genome shotgun (WGS) entry which is preliminary data.</text>
</comment>
<proteinExistence type="predicted"/>
<evidence type="ECO:0000256" key="2">
    <source>
        <dbReference type="ARBA" id="ARBA00023125"/>
    </source>
</evidence>
<keyword evidence="1" id="KW-0805">Transcription regulation</keyword>
<dbReference type="InterPro" id="IPR036388">
    <property type="entry name" value="WH-like_DNA-bd_sf"/>
</dbReference>
<dbReference type="InterPro" id="IPR005471">
    <property type="entry name" value="Tscrpt_reg_IclR_N"/>
</dbReference>